<organism evidence="1 2">
    <name type="scientific">Desulfocucumis palustris</name>
    <dbReference type="NCBI Taxonomy" id="1898651"/>
    <lineage>
        <taxon>Bacteria</taxon>
        <taxon>Bacillati</taxon>
        <taxon>Bacillota</taxon>
        <taxon>Clostridia</taxon>
        <taxon>Eubacteriales</taxon>
        <taxon>Desulfocucumaceae</taxon>
        <taxon>Desulfocucumis</taxon>
    </lineage>
</organism>
<dbReference type="EMBL" id="BFAV01000136">
    <property type="protein sequence ID" value="GBF34315.1"/>
    <property type="molecule type" value="Genomic_DNA"/>
</dbReference>
<evidence type="ECO:0000313" key="1">
    <source>
        <dbReference type="EMBL" id="GBF34315.1"/>
    </source>
</evidence>
<dbReference type="AlphaFoldDB" id="A0A2L2XDM2"/>
<accession>A0A2L2XDM2</accession>
<comment type="caution">
    <text evidence="1">The sequence shown here is derived from an EMBL/GenBank/DDBJ whole genome shotgun (WGS) entry which is preliminary data.</text>
</comment>
<name>A0A2L2XDM2_9FIRM</name>
<gene>
    <name evidence="1" type="ORF">DCCM_3427</name>
</gene>
<dbReference type="Proteomes" id="UP000239549">
    <property type="component" value="Unassembled WGS sequence"/>
</dbReference>
<keyword evidence="2" id="KW-1185">Reference proteome</keyword>
<sequence>MEEDLFPGPHQGRVTGCGVAGGLEEVSVSFIDSPQAGSLRNRLYISIYMP</sequence>
<protein>
    <submittedName>
        <fullName evidence="1">Uncharacterized protein</fullName>
    </submittedName>
</protein>
<evidence type="ECO:0000313" key="2">
    <source>
        <dbReference type="Proteomes" id="UP000239549"/>
    </source>
</evidence>
<proteinExistence type="predicted"/>
<reference evidence="2" key="1">
    <citation type="submission" date="2018-02" db="EMBL/GenBank/DDBJ databases">
        <title>Genome sequence of Desulfocucumis palustris strain NAW-5.</title>
        <authorList>
            <person name="Watanabe M."/>
            <person name="Kojima H."/>
            <person name="Fukui M."/>
        </authorList>
    </citation>
    <scope>NUCLEOTIDE SEQUENCE [LARGE SCALE GENOMIC DNA]</scope>
    <source>
        <strain evidence="2">NAW-5</strain>
    </source>
</reference>